<dbReference type="Pfam" id="PF06985">
    <property type="entry name" value="HET"/>
    <property type="match status" value="1"/>
</dbReference>
<proteinExistence type="predicted"/>
<dbReference type="EMBL" id="ML977002">
    <property type="protein sequence ID" value="KAF1953708.1"/>
    <property type="molecule type" value="Genomic_DNA"/>
</dbReference>
<dbReference type="PANTHER" id="PTHR24148">
    <property type="entry name" value="ANKYRIN REPEAT DOMAIN-CONTAINING PROTEIN 39 HOMOLOG-RELATED"/>
    <property type="match status" value="1"/>
</dbReference>
<dbReference type="InterPro" id="IPR052895">
    <property type="entry name" value="HetReg/Transcr_Mod"/>
</dbReference>
<dbReference type="Proteomes" id="UP000800035">
    <property type="component" value="Unassembled WGS sequence"/>
</dbReference>
<name>A0A6A5TMS8_9PLEO</name>
<accession>A0A6A5TMS8</accession>
<dbReference type="PANTHER" id="PTHR24148:SF64">
    <property type="entry name" value="HETEROKARYON INCOMPATIBILITY DOMAIN-CONTAINING PROTEIN"/>
    <property type="match status" value="1"/>
</dbReference>
<gene>
    <name evidence="2" type="ORF">CC80DRAFT_537294</name>
</gene>
<dbReference type="AlphaFoldDB" id="A0A6A5TMS8"/>
<dbReference type="InterPro" id="IPR010730">
    <property type="entry name" value="HET"/>
</dbReference>
<protein>
    <recommendedName>
        <fullName evidence="1">Heterokaryon incompatibility domain-containing protein</fullName>
    </recommendedName>
</protein>
<evidence type="ECO:0000259" key="1">
    <source>
        <dbReference type="Pfam" id="PF06985"/>
    </source>
</evidence>
<evidence type="ECO:0000313" key="2">
    <source>
        <dbReference type="EMBL" id="KAF1953708.1"/>
    </source>
</evidence>
<keyword evidence="3" id="KW-1185">Reference proteome</keyword>
<evidence type="ECO:0000313" key="3">
    <source>
        <dbReference type="Proteomes" id="UP000800035"/>
    </source>
</evidence>
<organism evidence="2 3">
    <name type="scientific">Byssothecium circinans</name>
    <dbReference type="NCBI Taxonomy" id="147558"/>
    <lineage>
        <taxon>Eukaryota</taxon>
        <taxon>Fungi</taxon>
        <taxon>Dikarya</taxon>
        <taxon>Ascomycota</taxon>
        <taxon>Pezizomycotina</taxon>
        <taxon>Dothideomycetes</taxon>
        <taxon>Pleosporomycetidae</taxon>
        <taxon>Pleosporales</taxon>
        <taxon>Massarineae</taxon>
        <taxon>Massarinaceae</taxon>
        <taxon>Byssothecium</taxon>
    </lineage>
</organism>
<sequence length="837" mass="96525">MEPYVVHDIREDASSYRQLWQYPDRRTPGAFRAVVLDGLLHGYPGHIEVVEWPDIKYPLTTPNSTFPNPLGYLRYAAVSHVWQYAFDVGEQVKNMPPGDQLDIAIMQDGHPDRKTLSWPALRQLARAIDALNRRGPGRGRKRVEYMWLDFFCLDQIDRPNDDEKALQICIIGDIYEQALRVVVMIGGMGGFINSAKKTPWMDRGWTLQESVINPDTWVCVTWQPLESTTISRPRAVGGGKFRFVWLDDSSLDCLIPLKDLLDIVDYGYWNEARVRVLDGTMPQEGKIARHALRAALCRDSSRPNIKFTGIWRSMLMRTSQYPIDVVYSAMGLFGLQIDPDRKNRDPTYLFNDMARKAAASAIVRNRLTIGHPCWLTLGRISGRKFEAHIPRDTTSQLIPRFPDIENNQPPTYNDGRPIVDVIESSGNYIQDFDMKFITHSHPHIIEAQMLALRKYDVDVKGRNLKLASKTGYCYYQDFNGRLKKRKGKGVWAVYVGRVDSMQYGKIAWPKNPSDLRTKLYTGGYYMLFMEYYKKRWWLVGNGIFLPRRADFTLSWTRYVFTVGENAQQRRKIWKTDVRARDARVNPFYWYSYGIIPLPDFLTASASASTQPRSVEWFGYKGDPVGSQPPKWRVLRMDFDMTPLLSLPDFFRDQQLVLPHPLYVVTARTSEPPNWIQESQYQTYIVRRLGEMSVSFSWGGWTLKQCQMLALDGVEGVMLPAGARSTLYRVRLRFGRHMIYVELKSGRYMKKEYHQMYVLPYAGYGGAPAGDIITPAFLQPLPLPQTSPPRQFYQPGTPVPPNMQTQYIFPQTGVAMYLNLPRYPAYTRDSEGNLILLR</sequence>
<dbReference type="OrthoDB" id="3778324at2759"/>
<reference evidence="2" key="1">
    <citation type="journal article" date="2020" name="Stud. Mycol.">
        <title>101 Dothideomycetes genomes: a test case for predicting lifestyles and emergence of pathogens.</title>
        <authorList>
            <person name="Haridas S."/>
            <person name="Albert R."/>
            <person name="Binder M."/>
            <person name="Bloem J."/>
            <person name="Labutti K."/>
            <person name="Salamov A."/>
            <person name="Andreopoulos B."/>
            <person name="Baker S."/>
            <person name="Barry K."/>
            <person name="Bills G."/>
            <person name="Bluhm B."/>
            <person name="Cannon C."/>
            <person name="Castanera R."/>
            <person name="Culley D."/>
            <person name="Daum C."/>
            <person name="Ezra D."/>
            <person name="Gonzalez J."/>
            <person name="Henrissat B."/>
            <person name="Kuo A."/>
            <person name="Liang C."/>
            <person name="Lipzen A."/>
            <person name="Lutzoni F."/>
            <person name="Magnuson J."/>
            <person name="Mondo S."/>
            <person name="Nolan M."/>
            <person name="Ohm R."/>
            <person name="Pangilinan J."/>
            <person name="Park H.-J."/>
            <person name="Ramirez L."/>
            <person name="Alfaro M."/>
            <person name="Sun H."/>
            <person name="Tritt A."/>
            <person name="Yoshinaga Y."/>
            <person name="Zwiers L.-H."/>
            <person name="Turgeon B."/>
            <person name="Goodwin S."/>
            <person name="Spatafora J."/>
            <person name="Crous P."/>
            <person name="Grigoriev I."/>
        </authorList>
    </citation>
    <scope>NUCLEOTIDE SEQUENCE</scope>
    <source>
        <strain evidence="2">CBS 675.92</strain>
    </source>
</reference>
<feature type="domain" description="Heterokaryon incompatibility" evidence="1">
    <location>
        <begin position="75"/>
        <end position="187"/>
    </location>
</feature>